<evidence type="ECO:0008006" key="3">
    <source>
        <dbReference type="Google" id="ProtNLM"/>
    </source>
</evidence>
<dbReference type="EMBL" id="JBHSMI010000012">
    <property type="protein sequence ID" value="MFC5402350.1"/>
    <property type="molecule type" value="Genomic_DNA"/>
</dbReference>
<gene>
    <name evidence="1" type="ORF">ACFPOF_06335</name>
</gene>
<evidence type="ECO:0000313" key="1">
    <source>
        <dbReference type="EMBL" id="MFC5402350.1"/>
    </source>
</evidence>
<keyword evidence="2" id="KW-1185">Reference proteome</keyword>
<sequence length="121" mass="13196">MAKPATAKPKIYPTCRICDKLNAEMTHCAIFGALKPGQVDNTAVGSACNKSGDFVRMLHAKPNEYNLGRTPAGKPVDEDADSQLLVFDVDDETMGFKERHGMTLEQWALNTFGGTPPEKPE</sequence>
<evidence type="ECO:0000313" key="2">
    <source>
        <dbReference type="Proteomes" id="UP001596113"/>
    </source>
</evidence>
<proteinExistence type="predicted"/>
<dbReference type="RefSeq" id="WP_378130717.1">
    <property type="nucleotide sequence ID" value="NZ_JBHSMI010000012.1"/>
</dbReference>
<organism evidence="1 2">
    <name type="scientific">Cohnella soli</name>
    <dbReference type="NCBI Taxonomy" id="425005"/>
    <lineage>
        <taxon>Bacteria</taxon>
        <taxon>Bacillati</taxon>
        <taxon>Bacillota</taxon>
        <taxon>Bacilli</taxon>
        <taxon>Bacillales</taxon>
        <taxon>Paenibacillaceae</taxon>
        <taxon>Cohnella</taxon>
    </lineage>
</organism>
<accession>A0ABW0HQ78</accession>
<reference evidence="2" key="1">
    <citation type="journal article" date="2019" name="Int. J. Syst. Evol. Microbiol.">
        <title>The Global Catalogue of Microorganisms (GCM) 10K type strain sequencing project: providing services to taxonomists for standard genome sequencing and annotation.</title>
        <authorList>
            <consortium name="The Broad Institute Genomics Platform"/>
            <consortium name="The Broad Institute Genome Sequencing Center for Infectious Disease"/>
            <person name="Wu L."/>
            <person name="Ma J."/>
        </authorList>
    </citation>
    <scope>NUCLEOTIDE SEQUENCE [LARGE SCALE GENOMIC DNA]</scope>
    <source>
        <strain evidence="2">CGMCC 1.18575</strain>
    </source>
</reference>
<name>A0ABW0HQ78_9BACL</name>
<comment type="caution">
    <text evidence="1">The sequence shown here is derived from an EMBL/GenBank/DDBJ whole genome shotgun (WGS) entry which is preliminary data.</text>
</comment>
<protein>
    <recommendedName>
        <fullName evidence="3">DUF3973 domain-containing protein</fullName>
    </recommendedName>
</protein>
<dbReference type="Proteomes" id="UP001596113">
    <property type="component" value="Unassembled WGS sequence"/>
</dbReference>